<name>A0ABY7SP91_9RHOB</name>
<dbReference type="EMBL" id="CP067136">
    <property type="protein sequence ID" value="WCR08850.1"/>
    <property type="molecule type" value="Genomic_DNA"/>
</dbReference>
<accession>A0ABY7SP91</accession>
<evidence type="ECO:0008006" key="3">
    <source>
        <dbReference type="Google" id="ProtNLM"/>
    </source>
</evidence>
<evidence type="ECO:0000313" key="2">
    <source>
        <dbReference type="Proteomes" id="UP001219349"/>
    </source>
</evidence>
<gene>
    <name evidence="1" type="ORF">JHX87_08695</name>
</gene>
<sequence length="146" mass="16240">MTFDKSLIILITAWLAGCSTNEQSSGDRSNLIVFDYVQSSMSDQENRADSLACGMRPSMGGPTQLTSRQEDLVEIDECMRSKGYEINPVLQLTYYGDGKSLEQVRAAYLTCGGREYGANKLPVTHERDIVRIDACMRQKGFDVRPG</sequence>
<organism evidence="1 2">
    <name type="scientific">Paracoccus fistulariae</name>
    <dbReference type="NCBI Taxonomy" id="658446"/>
    <lineage>
        <taxon>Bacteria</taxon>
        <taxon>Pseudomonadati</taxon>
        <taxon>Pseudomonadota</taxon>
        <taxon>Alphaproteobacteria</taxon>
        <taxon>Rhodobacterales</taxon>
        <taxon>Paracoccaceae</taxon>
        <taxon>Paracoccus</taxon>
    </lineage>
</organism>
<evidence type="ECO:0000313" key="1">
    <source>
        <dbReference type="EMBL" id="WCR08850.1"/>
    </source>
</evidence>
<dbReference type="Proteomes" id="UP001219349">
    <property type="component" value="Chromosome"/>
</dbReference>
<keyword evidence="2" id="KW-1185">Reference proteome</keyword>
<protein>
    <recommendedName>
        <fullName evidence="3">Lipoprotein</fullName>
    </recommendedName>
</protein>
<reference evidence="1 2" key="1">
    <citation type="submission" date="2021-01" db="EMBL/GenBank/DDBJ databases">
        <title>Biogeographic distribution of Paracoccus.</title>
        <authorList>
            <person name="Hollensteiner J."/>
            <person name="Leineberger J."/>
            <person name="Brinkhoff T."/>
            <person name="Daniel R."/>
        </authorList>
    </citation>
    <scope>NUCLEOTIDE SEQUENCE [LARGE SCALE GENOMIC DNA]</scope>
    <source>
        <strain evidence="1 2">KCTC 22803</strain>
    </source>
</reference>
<dbReference type="PROSITE" id="PS51257">
    <property type="entry name" value="PROKAR_LIPOPROTEIN"/>
    <property type="match status" value="1"/>
</dbReference>
<proteinExistence type="predicted"/>
<dbReference type="RefSeq" id="WP_271886802.1">
    <property type="nucleotide sequence ID" value="NZ_CP067136.1"/>
</dbReference>